<name>V4MNL8_EUTSA</name>
<dbReference type="Proteomes" id="UP000030689">
    <property type="component" value="Unassembled WGS sequence"/>
</dbReference>
<dbReference type="STRING" id="72664.V4MNL8"/>
<proteinExistence type="predicted"/>
<accession>V4MNL8</accession>
<dbReference type="KEGG" id="eus:EUTSA_v10005174mg"/>
<sequence length="104" mass="11883">MIHCISLPFLLSPYTNGTSRIISSRPIVFFSFLKRSSSLTFVKTSSNQIEMFFFEDETPEITSSAVYALPSPPEVSSRRLISRRSRRDRGIDRDGFRGTVWSGR</sequence>
<dbReference type="Gramene" id="ESQ33191">
    <property type="protein sequence ID" value="ESQ33191"/>
    <property type="gene ID" value="EUTSA_v10005174mg"/>
</dbReference>
<evidence type="ECO:0000313" key="2">
    <source>
        <dbReference type="Proteomes" id="UP000030689"/>
    </source>
</evidence>
<dbReference type="AlphaFoldDB" id="V4MNL8"/>
<evidence type="ECO:0000313" key="1">
    <source>
        <dbReference type="EMBL" id="ESQ33191.1"/>
    </source>
</evidence>
<dbReference type="EMBL" id="KI517748">
    <property type="protein sequence ID" value="ESQ33191.1"/>
    <property type="molecule type" value="Genomic_DNA"/>
</dbReference>
<keyword evidence="2" id="KW-1185">Reference proteome</keyword>
<reference evidence="1 2" key="1">
    <citation type="journal article" date="2013" name="Front. Plant Sci.">
        <title>The Reference Genome of the Halophytic Plant Eutrema salsugineum.</title>
        <authorList>
            <person name="Yang R."/>
            <person name="Jarvis D.E."/>
            <person name="Chen H."/>
            <person name="Beilstein M.A."/>
            <person name="Grimwood J."/>
            <person name="Jenkins J."/>
            <person name="Shu S."/>
            <person name="Prochnik S."/>
            <person name="Xin M."/>
            <person name="Ma C."/>
            <person name="Schmutz J."/>
            <person name="Wing R.A."/>
            <person name="Mitchell-Olds T."/>
            <person name="Schumaker K.S."/>
            <person name="Wang X."/>
        </authorList>
    </citation>
    <scope>NUCLEOTIDE SEQUENCE [LARGE SCALE GENOMIC DNA]</scope>
</reference>
<gene>
    <name evidence="1" type="ORF">EUTSA_v10005174mg</name>
</gene>
<protein>
    <submittedName>
        <fullName evidence="1">Uncharacterized protein</fullName>
    </submittedName>
</protein>
<organism evidence="1 2">
    <name type="scientific">Eutrema salsugineum</name>
    <name type="common">Saltwater cress</name>
    <name type="synonym">Sisymbrium salsugineum</name>
    <dbReference type="NCBI Taxonomy" id="72664"/>
    <lineage>
        <taxon>Eukaryota</taxon>
        <taxon>Viridiplantae</taxon>
        <taxon>Streptophyta</taxon>
        <taxon>Embryophyta</taxon>
        <taxon>Tracheophyta</taxon>
        <taxon>Spermatophyta</taxon>
        <taxon>Magnoliopsida</taxon>
        <taxon>eudicotyledons</taxon>
        <taxon>Gunneridae</taxon>
        <taxon>Pentapetalae</taxon>
        <taxon>rosids</taxon>
        <taxon>malvids</taxon>
        <taxon>Brassicales</taxon>
        <taxon>Brassicaceae</taxon>
        <taxon>Eutremeae</taxon>
        <taxon>Eutrema</taxon>
    </lineage>
</organism>